<evidence type="ECO:0000313" key="1">
    <source>
        <dbReference type="Proteomes" id="UP000887579"/>
    </source>
</evidence>
<dbReference type="Proteomes" id="UP000887579">
    <property type="component" value="Unplaced"/>
</dbReference>
<accession>A0AC34FUV3</accession>
<name>A0AC34FUV3_9BILA</name>
<evidence type="ECO:0000313" key="2">
    <source>
        <dbReference type="WBParaSite" id="ES5_v2.g21099.t1"/>
    </source>
</evidence>
<sequence length="145" mass="15499">MQTKSNHKNRSNVTVGVSSLAAGHGISDASMNDVRVKSSSIVCEQKHGDISINDGAAPDVPDKNVLNAVTTKSDERPRSQSMGPSKTKTKSSSSIGYSASFSGSGSKNNSRNKIKANQNLTATNVQNVTHAPQRITNNHYYSFNF</sequence>
<proteinExistence type="predicted"/>
<reference evidence="2" key="1">
    <citation type="submission" date="2022-11" db="UniProtKB">
        <authorList>
            <consortium name="WormBaseParasite"/>
        </authorList>
    </citation>
    <scope>IDENTIFICATION</scope>
</reference>
<protein>
    <submittedName>
        <fullName evidence="2">Uncharacterized protein</fullName>
    </submittedName>
</protein>
<dbReference type="WBParaSite" id="ES5_v2.g21099.t1">
    <property type="protein sequence ID" value="ES5_v2.g21099.t1"/>
    <property type="gene ID" value="ES5_v2.g21099"/>
</dbReference>
<organism evidence="1 2">
    <name type="scientific">Panagrolaimus sp. ES5</name>
    <dbReference type="NCBI Taxonomy" id="591445"/>
    <lineage>
        <taxon>Eukaryota</taxon>
        <taxon>Metazoa</taxon>
        <taxon>Ecdysozoa</taxon>
        <taxon>Nematoda</taxon>
        <taxon>Chromadorea</taxon>
        <taxon>Rhabditida</taxon>
        <taxon>Tylenchina</taxon>
        <taxon>Panagrolaimomorpha</taxon>
        <taxon>Panagrolaimoidea</taxon>
        <taxon>Panagrolaimidae</taxon>
        <taxon>Panagrolaimus</taxon>
    </lineage>
</organism>